<accession>K1QS31</accession>
<proteinExistence type="predicted"/>
<dbReference type="EMBL" id="JH816853">
    <property type="protein sequence ID" value="EKC24396.1"/>
    <property type="molecule type" value="Genomic_DNA"/>
</dbReference>
<dbReference type="InParanoid" id="K1QS31"/>
<dbReference type="InterPro" id="IPR010994">
    <property type="entry name" value="RuvA_2-like"/>
</dbReference>
<dbReference type="SUPFAM" id="SSF47781">
    <property type="entry name" value="RuvA domain 2-like"/>
    <property type="match status" value="1"/>
</dbReference>
<feature type="region of interest" description="Disordered" evidence="1">
    <location>
        <begin position="272"/>
        <end position="337"/>
    </location>
</feature>
<evidence type="ECO:0000313" key="2">
    <source>
        <dbReference type="EMBL" id="EKC24396.1"/>
    </source>
</evidence>
<gene>
    <name evidence="2" type="ORF">CGI_10014041</name>
</gene>
<sequence>MADINLASARAICIKCGISDELAQEIVRTRRRCGAFHCAEDLWKVKGMSNVAVGVLTSMYHINNDHSTRRFPTKNVYPRICDKDTPTRSRKSDRSPSASKRERSRSTSRQGRSARKGESNDQKELVSVAVVDVDGHEHGTLAKSVHMEPSPSGNKLYIKCEGIRKYRIMDTTAEETGSVTETTASSNAKNNSGNIASKQYGTGEFKADPTCLSRNRNLEQIRDDFSRTELKFWDRIEKSRRELETSVRHLQSPRGYQTANWVRSLPGNVEDYGQNSFLDPQPPNIPGPSKQYPPPTKRHHRHSHRHRKEKHRKKDGKSKEQGERRTENKQADVCIIL</sequence>
<evidence type="ECO:0000256" key="1">
    <source>
        <dbReference type="SAM" id="MobiDB-lite"/>
    </source>
</evidence>
<feature type="region of interest" description="Disordered" evidence="1">
    <location>
        <begin position="65"/>
        <end position="125"/>
    </location>
</feature>
<organism evidence="2">
    <name type="scientific">Magallana gigas</name>
    <name type="common">Pacific oyster</name>
    <name type="synonym">Crassostrea gigas</name>
    <dbReference type="NCBI Taxonomy" id="29159"/>
    <lineage>
        <taxon>Eukaryota</taxon>
        <taxon>Metazoa</taxon>
        <taxon>Spiralia</taxon>
        <taxon>Lophotrochozoa</taxon>
        <taxon>Mollusca</taxon>
        <taxon>Bivalvia</taxon>
        <taxon>Autobranchia</taxon>
        <taxon>Pteriomorphia</taxon>
        <taxon>Ostreida</taxon>
        <taxon>Ostreoidea</taxon>
        <taxon>Ostreidae</taxon>
        <taxon>Magallana</taxon>
    </lineage>
</organism>
<dbReference type="Pfam" id="PF12836">
    <property type="entry name" value="HHH_3"/>
    <property type="match status" value="1"/>
</dbReference>
<feature type="compositionally biased region" description="Pro residues" evidence="1">
    <location>
        <begin position="280"/>
        <end position="295"/>
    </location>
</feature>
<name>K1QS31_MAGGI</name>
<feature type="compositionally biased region" description="Basic and acidic residues" evidence="1">
    <location>
        <begin position="115"/>
        <end position="124"/>
    </location>
</feature>
<protein>
    <submittedName>
        <fullName evidence="2">Uncharacterized protein</fullName>
    </submittedName>
</protein>
<feature type="compositionally biased region" description="Basic and acidic residues" evidence="1">
    <location>
        <begin position="80"/>
        <end position="105"/>
    </location>
</feature>
<dbReference type="Gene3D" id="1.10.150.280">
    <property type="entry name" value="AF1531-like domain"/>
    <property type="match status" value="1"/>
</dbReference>
<feature type="compositionally biased region" description="Basic and acidic residues" evidence="1">
    <location>
        <begin position="317"/>
        <end position="330"/>
    </location>
</feature>
<feature type="compositionally biased region" description="Basic residues" evidence="1">
    <location>
        <begin position="296"/>
        <end position="316"/>
    </location>
</feature>
<dbReference type="HOGENOM" id="CLU_824522_0_0_1"/>
<reference evidence="2" key="1">
    <citation type="journal article" date="2012" name="Nature">
        <title>The oyster genome reveals stress adaptation and complexity of shell formation.</title>
        <authorList>
            <person name="Zhang G."/>
            <person name="Fang X."/>
            <person name="Guo X."/>
            <person name="Li L."/>
            <person name="Luo R."/>
            <person name="Xu F."/>
            <person name="Yang P."/>
            <person name="Zhang L."/>
            <person name="Wang X."/>
            <person name="Qi H."/>
            <person name="Xiong Z."/>
            <person name="Que H."/>
            <person name="Xie Y."/>
            <person name="Holland P.W."/>
            <person name="Paps J."/>
            <person name="Zhu Y."/>
            <person name="Wu F."/>
            <person name="Chen Y."/>
            <person name="Wang J."/>
            <person name="Peng C."/>
            <person name="Meng J."/>
            <person name="Yang L."/>
            <person name="Liu J."/>
            <person name="Wen B."/>
            <person name="Zhang N."/>
            <person name="Huang Z."/>
            <person name="Zhu Q."/>
            <person name="Feng Y."/>
            <person name="Mount A."/>
            <person name="Hedgecock D."/>
            <person name="Xu Z."/>
            <person name="Liu Y."/>
            <person name="Domazet-Loso T."/>
            <person name="Du Y."/>
            <person name="Sun X."/>
            <person name="Zhang S."/>
            <person name="Liu B."/>
            <person name="Cheng P."/>
            <person name="Jiang X."/>
            <person name="Li J."/>
            <person name="Fan D."/>
            <person name="Wang W."/>
            <person name="Fu W."/>
            <person name="Wang T."/>
            <person name="Wang B."/>
            <person name="Zhang J."/>
            <person name="Peng Z."/>
            <person name="Li Y."/>
            <person name="Li N."/>
            <person name="Wang J."/>
            <person name="Chen M."/>
            <person name="He Y."/>
            <person name="Tan F."/>
            <person name="Song X."/>
            <person name="Zheng Q."/>
            <person name="Huang R."/>
            <person name="Yang H."/>
            <person name="Du X."/>
            <person name="Chen L."/>
            <person name="Yang M."/>
            <person name="Gaffney P.M."/>
            <person name="Wang S."/>
            <person name="Luo L."/>
            <person name="She Z."/>
            <person name="Ming Y."/>
            <person name="Huang W."/>
            <person name="Zhang S."/>
            <person name="Huang B."/>
            <person name="Zhang Y."/>
            <person name="Qu T."/>
            <person name="Ni P."/>
            <person name="Miao G."/>
            <person name="Wang J."/>
            <person name="Wang Q."/>
            <person name="Steinberg C.E."/>
            <person name="Wang H."/>
            <person name="Li N."/>
            <person name="Qian L."/>
            <person name="Zhang G."/>
            <person name="Li Y."/>
            <person name="Yang H."/>
            <person name="Liu X."/>
            <person name="Wang J."/>
            <person name="Yin Y."/>
            <person name="Wang J."/>
        </authorList>
    </citation>
    <scope>NUCLEOTIDE SEQUENCE [LARGE SCALE GENOMIC DNA]</scope>
    <source>
        <strain evidence="2">05x7-T-G4-1.051#20</strain>
    </source>
</reference>
<dbReference type="AlphaFoldDB" id="K1QS31"/>